<keyword evidence="1" id="KW-1133">Transmembrane helix</keyword>
<keyword evidence="3" id="KW-1185">Reference proteome</keyword>
<dbReference type="AlphaFoldDB" id="A0A1Z4JAZ4"/>
<reference evidence="2 3" key="1">
    <citation type="submission" date="2017-06" db="EMBL/GenBank/DDBJ databases">
        <title>Genome sequencing of cyanobaciteial culture collection at National Institute for Environmental Studies (NIES).</title>
        <authorList>
            <person name="Hirose Y."/>
            <person name="Shimura Y."/>
            <person name="Fujisawa T."/>
            <person name="Nakamura Y."/>
            <person name="Kawachi M."/>
        </authorList>
    </citation>
    <scope>NUCLEOTIDE SEQUENCE [LARGE SCALE GENOMIC DNA]</scope>
    <source>
        <strain evidence="2 3">NIES-2135</strain>
    </source>
</reference>
<proteinExistence type="predicted"/>
<dbReference type="Proteomes" id="UP000217895">
    <property type="component" value="Chromosome"/>
</dbReference>
<organism evidence="2 3">
    <name type="scientific">Leptolyngbya boryana NIES-2135</name>
    <dbReference type="NCBI Taxonomy" id="1973484"/>
    <lineage>
        <taxon>Bacteria</taxon>
        <taxon>Bacillati</taxon>
        <taxon>Cyanobacteriota</taxon>
        <taxon>Cyanophyceae</taxon>
        <taxon>Leptolyngbyales</taxon>
        <taxon>Leptolyngbyaceae</taxon>
        <taxon>Leptolyngbya group</taxon>
        <taxon>Leptolyngbya</taxon>
    </lineage>
</organism>
<protein>
    <submittedName>
        <fullName evidence="2">Uncharacterized protein</fullName>
    </submittedName>
</protein>
<evidence type="ECO:0000256" key="1">
    <source>
        <dbReference type="SAM" id="Phobius"/>
    </source>
</evidence>
<gene>
    <name evidence="2" type="ORF">NIES2135_07570</name>
</gene>
<keyword evidence="1" id="KW-0812">Transmembrane</keyword>
<evidence type="ECO:0000313" key="3">
    <source>
        <dbReference type="Proteomes" id="UP000217895"/>
    </source>
</evidence>
<keyword evidence="1" id="KW-0472">Membrane</keyword>
<dbReference type="EMBL" id="AP018203">
    <property type="protein sequence ID" value="BAY53944.1"/>
    <property type="molecule type" value="Genomic_DNA"/>
</dbReference>
<feature type="transmembrane region" description="Helical" evidence="1">
    <location>
        <begin position="6"/>
        <end position="25"/>
    </location>
</feature>
<name>A0A1Z4JAZ4_LEPBY</name>
<sequence>MVPSFLAIVLLGGVVYWIAHYRQLIERSHRLEQQIQTHQQQIEQTWIEIHNGPLQVLAFLMREVQTHNLAQQELLQHLHTVYREIQSGVQRLQDPSSSR</sequence>
<evidence type="ECO:0000313" key="2">
    <source>
        <dbReference type="EMBL" id="BAY53944.1"/>
    </source>
</evidence>
<accession>A0A1Z4JAZ4</accession>